<dbReference type="InterPro" id="IPR032675">
    <property type="entry name" value="LRR_dom_sf"/>
</dbReference>
<dbReference type="SUPFAM" id="SSF52058">
    <property type="entry name" value="L domain-like"/>
    <property type="match status" value="2"/>
</dbReference>
<dbReference type="InterPro" id="IPR001611">
    <property type="entry name" value="Leu-rich_rpt"/>
</dbReference>
<reference evidence="20" key="2">
    <citation type="submission" date="2021-03" db="UniProtKB">
        <authorList>
            <consortium name="EnsemblPlants"/>
        </authorList>
    </citation>
    <scope>IDENTIFICATION</scope>
</reference>
<dbReference type="EMBL" id="UZAU01000717">
    <property type="status" value="NOT_ANNOTATED_CDS"/>
    <property type="molecule type" value="Genomic_DNA"/>
</dbReference>
<feature type="signal peptide" evidence="17">
    <location>
        <begin position="1"/>
        <end position="16"/>
    </location>
</feature>
<evidence type="ECO:0000256" key="3">
    <source>
        <dbReference type="ARBA" id="ARBA00009592"/>
    </source>
</evidence>
<dbReference type="Gene3D" id="3.30.1490.310">
    <property type="match status" value="1"/>
</dbReference>
<dbReference type="InterPro" id="IPR046956">
    <property type="entry name" value="RLP23-like"/>
</dbReference>
<evidence type="ECO:0000256" key="5">
    <source>
        <dbReference type="ARBA" id="ARBA00022512"/>
    </source>
</evidence>
<evidence type="ECO:0000256" key="12">
    <source>
        <dbReference type="ARBA" id="ARBA00023170"/>
    </source>
</evidence>
<dbReference type="SMART" id="SM00369">
    <property type="entry name" value="LRR_TYP"/>
    <property type="match status" value="7"/>
</dbReference>
<dbReference type="PRINTS" id="PR00019">
    <property type="entry name" value="LEURICHRPT"/>
</dbReference>
<keyword evidence="13" id="KW-0325">Glycoprotein</keyword>
<comment type="subcellular location">
    <subcellularLocation>
        <location evidence="2">Cell membrane</location>
        <topology evidence="2">Single-pass type I membrane protein</topology>
    </subcellularLocation>
    <subcellularLocation>
        <location evidence="1">Secreted</location>
        <location evidence="1">Cell wall</location>
    </subcellularLocation>
</comment>
<feature type="domain" description="Leucine-rich repeat-containing N-terminal plant-type" evidence="18">
    <location>
        <begin position="27"/>
        <end position="68"/>
    </location>
</feature>
<dbReference type="Gramene" id="evm.model.08.1939">
    <property type="protein sequence ID" value="cds.evm.model.08.1939"/>
    <property type="gene ID" value="evm.TU.08.1939"/>
</dbReference>
<evidence type="ECO:0000256" key="7">
    <source>
        <dbReference type="ARBA" id="ARBA00022692"/>
    </source>
</evidence>
<evidence type="ECO:0000256" key="11">
    <source>
        <dbReference type="ARBA" id="ARBA00023136"/>
    </source>
</evidence>
<keyword evidence="21" id="KW-1185">Reference proteome</keyword>
<keyword evidence="4" id="KW-1003">Cell membrane</keyword>
<dbReference type="EnsemblPlants" id="evm.model.08.1939">
    <property type="protein sequence ID" value="cds.evm.model.08.1939"/>
    <property type="gene ID" value="evm.TU.08.1939"/>
</dbReference>
<keyword evidence="5" id="KW-0964">Secreted</keyword>
<dbReference type="Gene3D" id="3.80.10.10">
    <property type="entry name" value="Ribonuclease Inhibitor"/>
    <property type="match status" value="3"/>
</dbReference>
<feature type="region of interest" description="Disordered" evidence="15">
    <location>
        <begin position="514"/>
        <end position="536"/>
    </location>
</feature>
<keyword evidence="6" id="KW-0433">Leucine-rich repeat</keyword>
<evidence type="ECO:0000259" key="18">
    <source>
        <dbReference type="Pfam" id="PF08263"/>
    </source>
</evidence>
<dbReference type="PANTHER" id="PTHR48063:SF103">
    <property type="entry name" value="LEUCINE-RICH RECEPTOR-LIKE KINASE FAMILY PROTEIN"/>
    <property type="match status" value="1"/>
</dbReference>
<evidence type="ECO:0000256" key="14">
    <source>
        <dbReference type="ARBA" id="ARBA00038043"/>
    </source>
</evidence>
<feature type="domain" description="Disease resistance R13L4/SHOC-2-like LRR" evidence="19">
    <location>
        <begin position="88"/>
        <end position="365"/>
    </location>
</feature>
<evidence type="ECO:0000256" key="9">
    <source>
        <dbReference type="ARBA" id="ARBA00022737"/>
    </source>
</evidence>
<feature type="transmembrane region" description="Helical" evidence="16">
    <location>
        <begin position="548"/>
        <end position="569"/>
    </location>
</feature>
<organism evidence="20 21">
    <name type="scientific">Cannabis sativa</name>
    <name type="common">Hemp</name>
    <name type="synonym">Marijuana</name>
    <dbReference type="NCBI Taxonomy" id="3483"/>
    <lineage>
        <taxon>Eukaryota</taxon>
        <taxon>Viridiplantae</taxon>
        <taxon>Streptophyta</taxon>
        <taxon>Embryophyta</taxon>
        <taxon>Tracheophyta</taxon>
        <taxon>Spermatophyta</taxon>
        <taxon>Magnoliopsida</taxon>
        <taxon>eudicotyledons</taxon>
        <taxon>Gunneridae</taxon>
        <taxon>Pentapetalae</taxon>
        <taxon>rosids</taxon>
        <taxon>fabids</taxon>
        <taxon>Rosales</taxon>
        <taxon>Cannabaceae</taxon>
        <taxon>Cannabis</taxon>
    </lineage>
</organism>
<comment type="similarity">
    <text evidence="3">Belongs to the RLP family.</text>
</comment>
<dbReference type="InterPro" id="IPR055414">
    <property type="entry name" value="LRR_R13L4/SHOC2-like"/>
</dbReference>
<evidence type="ECO:0000256" key="15">
    <source>
        <dbReference type="SAM" id="MobiDB-lite"/>
    </source>
</evidence>
<dbReference type="FunFam" id="3.80.10.10:FF:000400">
    <property type="entry name" value="Nuclear pore complex protein NUP107"/>
    <property type="match status" value="1"/>
</dbReference>
<comment type="similarity">
    <text evidence="14">Belongs to the polygalacturonase-inhibiting protein family.</text>
</comment>
<dbReference type="Pfam" id="PF00560">
    <property type="entry name" value="LRR_1"/>
    <property type="match status" value="4"/>
</dbReference>
<keyword evidence="12" id="KW-0675">Receptor</keyword>
<evidence type="ECO:0000259" key="19">
    <source>
        <dbReference type="Pfam" id="PF23598"/>
    </source>
</evidence>
<evidence type="ECO:0000256" key="10">
    <source>
        <dbReference type="ARBA" id="ARBA00022989"/>
    </source>
</evidence>
<dbReference type="GO" id="GO:0005886">
    <property type="term" value="C:plasma membrane"/>
    <property type="evidence" value="ECO:0007669"/>
    <property type="project" value="UniProtKB-SubCell"/>
</dbReference>
<evidence type="ECO:0000256" key="17">
    <source>
        <dbReference type="SAM" id="SignalP"/>
    </source>
</evidence>
<dbReference type="OMA" id="DDNKAGH"/>
<dbReference type="Proteomes" id="UP000596661">
    <property type="component" value="Chromosome 8"/>
</dbReference>
<dbReference type="InterPro" id="IPR003591">
    <property type="entry name" value="Leu-rich_rpt_typical-subtyp"/>
</dbReference>
<evidence type="ECO:0000256" key="8">
    <source>
        <dbReference type="ARBA" id="ARBA00022729"/>
    </source>
</evidence>
<name>A0A803QA99_CANSA</name>
<dbReference type="AlphaFoldDB" id="A0A803QA99"/>
<keyword evidence="10 16" id="KW-1133">Transmembrane helix</keyword>
<keyword evidence="8 17" id="KW-0732">Signal</keyword>
<dbReference type="FunFam" id="3.80.10.10:FF:000213">
    <property type="entry name" value="Tyrosine-sulfated glycopeptide receptor 1"/>
    <property type="match status" value="1"/>
</dbReference>
<reference evidence="20" key="1">
    <citation type="submission" date="2018-11" db="EMBL/GenBank/DDBJ databases">
        <authorList>
            <person name="Grassa J C."/>
        </authorList>
    </citation>
    <scope>NUCLEOTIDE SEQUENCE [LARGE SCALE GENOMIC DNA]</scope>
</reference>
<dbReference type="SMART" id="SM00365">
    <property type="entry name" value="LRR_SD22"/>
    <property type="match status" value="5"/>
</dbReference>
<protein>
    <recommendedName>
        <fullName evidence="22">Leucine-rich repeat-containing N-terminal plant-type domain-containing protein</fullName>
    </recommendedName>
</protein>
<dbReference type="Pfam" id="PF08263">
    <property type="entry name" value="LRRNT_2"/>
    <property type="match status" value="1"/>
</dbReference>
<keyword evidence="7 16" id="KW-0812">Transmembrane</keyword>
<keyword evidence="11 16" id="KW-0472">Membrane</keyword>
<evidence type="ECO:0000313" key="20">
    <source>
        <dbReference type="EnsemblPlants" id="cds.evm.model.08.1939"/>
    </source>
</evidence>
<accession>A0A803QA99</accession>
<evidence type="ECO:0008006" key="22">
    <source>
        <dbReference type="Google" id="ProtNLM"/>
    </source>
</evidence>
<evidence type="ECO:0000256" key="1">
    <source>
        <dbReference type="ARBA" id="ARBA00004191"/>
    </source>
</evidence>
<dbReference type="InterPro" id="IPR013210">
    <property type="entry name" value="LRR_N_plant-typ"/>
</dbReference>
<sequence length="607" mass="67685">MFMLLFSTTAINVVNSNERNNTPQCIPKEREALLKFKTTLNDSKGRLSSWSNNSTTQNCCKWEYITCDDQTSHVVSVDASAIDTLGGEIDSSLAELHHLKELYLSDMNISRIPKFIGSLKELTRLDLRNNPISGIIPPQLGNLTKLEYLDLSKGTSQMTIDNPRWLSQLTSLISLSLSNCRLLKVPDHTSSSSLSHSNYSFTSLQYLKISQSFIHPTTITWLLNSTINLESIRLRDNNLSGTLLHDLLGNISSYSTRNSLESLELSSNQLGGLILDDLENTFPSLTDLYLDNNQLEGHFPNRLKTFPNLKTLDISHNKFVGLLPDLSSMPNLISFKASNNKFSGTSSESIGKLDNLKSLDVSSNCLSGPRCFDFIWYDNNASITWKGAQHEYVRILGLLRVIDLSSNRLTGEIPIEVTHLSQLVALNLSRNNLFGKIPKKIGKLTNLEVLDLSHNKISGEIPIGLAEVSYLNYLDLSNNQLSGRIPTGTQLQGFNAATYAMNLGLCGTPLPSSCPGDDDDESSHVPAYNSAHDDDNDKNGGEWLDLSWFYKGIGGGFIIGFCGVCGNLLINNSWRASYFRLMQNIGDWIYVMIIIKWNFLRRKLIEH</sequence>
<evidence type="ECO:0000256" key="6">
    <source>
        <dbReference type="ARBA" id="ARBA00022614"/>
    </source>
</evidence>
<evidence type="ECO:0000313" key="21">
    <source>
        <dbReference type="Proteomes" id="UP000596661"/>
    </source>
</evidence>
<dbReference type="Pfam" id="PF23598">
    <property type="entry name" value="LRR_14"/>
    <property type="match status" value="1"/>
</dbReference>
<evidence type="ECO:0000256" key="16">
    <source>
        <dbReference type="SAM" id="Phobius"/>
    </source>
</evidence>
<evidence type="ECO:0000256" key="13">
    <source>
        <dbReference type="ARBA" id="ARBA00023180"/>
    </source>
</evidence>
<evidence type="ECO:0000256" key="4">
    <source>
        <dbReference type="ARBA" id="ARBA00022475"/>
    </source>
</evidence>
<feature type="chain" id="PRO_5030950430" description="Leucine-rich repeat-containing N-terminal plant-type domain-containing protein" evidence="17">
    <location>
        <begin position="17"/>
        <end position="607"/>
    </location>
</feature>
<dbReference type="PANTHER" id="PTHR48063">
    <property type="entry name" value="LRR RECEPTOR-LIKE KINASE"/>
    <property type="match status" value="1"/>
</dbReference>
<keyword evidence="5" id="KW-0134">Cell wall</keyword>
<proteinExistence type="inferred from homology"/>
<evidence type="ECO:0000256" key="2">
    <source>
        <dbReference type="ARBA" id="ARBA00004251"/>
    </source>
</evidence>
<dbReference type="PROSITE" id="PS51450">
    <property type="entry name" value="LRR"/>
    <property type="match status" value="2"/>
</dbReference>
<keyword evidence="9" id="KW-0677">Repeat</keyword>